<dbReference type="RefSeq" id="WP_252545220.1">
    <property type="nucleotide sequence ID" value="NZ_CP099468.1"/>
</dbReference>
<evidence type="ECO:0000313" key="2">
    <source>
        <dbReference type="Proteomes" id="UP001056374"/>
    </source>
</evidence>
<evidence type="ECO:0000313" key="1">
    <source>
        <dbReference type="EMBL" id="USQ82553.1"/>
    </source>
</evidence>
<sequence>MSMFHAENVPTESERAPIPMSDIDTALTSQLVVAWAGETGEERGLGWWRSDLVSEYGGEDLFRRLLPGTWRWAALQGAREAARRMDAELRRQDHDPDRIVSLFSLGFELDERIEERFQDLKRSGRAPDESLPGLAVISDGWHRDHFWDWVSGHGEADAAASPVGRRLKGSPPIALDQRVRKLVAGFAPATETYPLPHYRRAS</sequence>
<keyword evidence="2" id="KW-1185">Reference proteome</keyword>
<dbReference type="NCBIfam" id="NF033447">
    <property type="entry name" value="BrxE_fam"/>
    <property type="match status" value="1"/>
</dbReference>
<accession>A0ABY4Z0H2</accession>
<gene>
    <name evidence="1" type="primary">brxE</name>
    <name evidence="1" type="ORF">NFX46_01480</name>
</gene>
<organism evidence="1 2">
    <name type="scientific">Streptomyces phaeoluteigriseus</name>
    <dbReference type="NCBI Taxonomy" id="114686"/>
    <lineage>
        <taxon>Bacteria</taxon>
        <taxon>Bacillati</taxon>
        <taxon>Actinomycetota</taxon>
        <taxon>Actinomycetes</taxon>
        <taxon>Kitasatosporales</taxon>
        <taxon>Streptomycetaceae</taxon>
        <taxon>Streptomyces</taxon>
        <taxon>Streptomyces aurantiacus group</taxon>
    </lineage>
</organism>
<dbReference type="InterPro" id="IPR058690">
    <property type="entry name" value="BrxE"/>
</dbReference>
<dbReference type="EMBL" id="CP099468">
    <property type="protein sequence ID" value="USQ82553.1"/>
    <property type="molecule type" value="Genomic_DNA"/>
</dbReference>
<reference evidence="1" key="1">
    <citation type="submission" date="2022-06" db="EMBL/GenBank/DDBJ databases">
        <title>Complete genome sequence of soil microorganisms Streptomyces sp. Qhu-M197 isolated from Alpine meadows habitats on the Tibetan Plateau.</title>
        <authorList>
            <person name="Zhang B."/>
            <person name="Xiang X."/>
            <person name="Fan J."/>
        </authorList>
    </citation>
    <scope>NUCLEOTIDE SEQUENCE</scope>
    <source>
        <strain evidence="1">Qhu-M197</strain>
    </source>
</reference>
<protein>
    <submittedName>
        <fullName evidence="1">BREX-6 system BrxE protein</fullName>
    </submittedName>
</protein>
<name>A0ABY4Z0H2_9ACTN</name>
<dbReference type="Proteomes" id="UP001056374">
    <property type="component" value="Chromosome"/>
</dbReference>
<dbReference type="Pfam" id="PF26412">
    <property type="entry name" value="BrxE"/>
    <property type="match status" value="1"/>
</dbReference>
<dbReference type="NCBIfam" id="NF033448">
    <property type="entry name" value="BREX_6_BrxE"/>
    <property type="match status" value="1"/>
</dbReference>
<proteinExistence type="predicted"/>